<reference evidence="1 2" key="1">
    <citation type="journal article" date="2021" name="Elife">
        <title>Chloroplast acquisition without the gene transfer in kleptoplastic sea slugs, Plakobranchus ocellatus.</title>
        <authorList>
            <person name="Maeda T."/>
            <person name="Takahashi S."/>
            <person name="Yoshida T."/>
            <person name="Shimamura S."/>
            <person name="Takaki Y."/>
            <person name="Nagai Y."/>
            <person name="Toyoda A."/>
            <person name="Suzuki Y."/>
            <person name="Arimoto A."/>
            <person name="Ishii H."/>
            <person name="Satoh N."/>
            <person name="Nishiyama T."/>
            <person name="Hasebe M."/>
            <person name="Maruyama T."/>
            <person name="Minagawa J."/>
            <person name="Obokata J."/>
            <person name="Shigenobu S."/>
        </authorList>
    </citation>
    <scope>NUCLEOTIDE SEQUENCE [LARGE SCALE GENOMIC DNA]</scope>
</reference>
<comment type="caution">
    <text evidence="1">The sequence shown here is derived from an EMBL/GenBank/DDBJ whole genome shotgun (WGS) entry which is preliminary data.</text>
</comment>
<evidence type="ECO:0000313" key="2">
    <source>
        <dbReference type="Proteomes" id="UP000735302"/>
    </source>
</evidence>
<dbReference type="EMBL" id="BLXT01002663">
    <property type="protein sequence ID" value="GFN96140.1"/>
    <property type="molecule type" value="Genomic_DNA"/>
</dbReference>
<gene>
    <name evidence="1" type="ORF">PoB_002264600</name>
</gene>
<accession>A0AAV3ZA20</accession>
<keyword evidence="2" id="KW-1185">Reference proteome</keyword>
<dbReference type="AlphaFoldDB" id="A0AAV3ZA20"/>
<organism evidence="1 2">
    <name type="scientific">Plakobranchus ocellatus</name>
    <dbReference type="NCBI Taxonomy" id="259542"/>
    <lineage>
        <taxon>Eukaryota</taxon>
        <taxon>Metazoa</taxon>
        <taxon>Spiralia</taxon>
        <taxon>Lophotrochozoa</taxon>
        <taxon>Mollusca</taxon>
        <taxon>Gastropoda</taxon>
        <taxon>Heterobranchia</taxon>
        <taxon>Euthyneura</taxon>
        <taxon>Panpulmonata</taxon>
        <taxon>Sacoglossa</taxon>
        <taxon>Placobranchoidea</taxon>
        <taxon>Plakobranchidae</taxon>
        <taxon>Plakobranchus</taxon>
    </lineage>
</organism>
<protein>
    <submittedName>
        <fullName evidence="1">Uncharacterized protein</fullName>
    </submittedName>
</protein>
<proteinExistence type="predicted"/>
<evidence type="ECO:0000313" key="1">
    <source>
        <dbReference type="EMBL" id="GFN96140.1"/>
    </source>
</evidence>
<dbReference type="Proteomes" id="UP000735302">
    <property type="component" value="Unassembled WGS sequence"/>
</dbReference>
<name>A0AAV3ZA20_9GAST</name>
<sequence length="66" mass="7378">MSVRLDYRWTNQSLTIKADHVLTTIRSFLCVVAAVFFRDSPGIRDGLESVCVYTPVAQRLATPPPP</sequence>